<dbReference type="Pfam" id="PF11003">
    <property type="entry name" value="DUF2842"/>
    <property type="match status" value="1"/>
</dbReference>
<dbReference type="Proteomes" id="UP001595536">
    <property type="component" value="Unassembled WGS sequence"/>
</dbReference>
<evidence type="ECO:0000313" key="2">
    <source>
        <dbReference type="EMBL" id="MFC3266434.1"/>
    </source>
</evidence>
<sequence>MTRRTRKFIGSFGMILFVIVYALTVMVIAQGRIQEAGKTAQFFFFLVAGLAWVLPVMPLVKWMERADDREGP</sequence>
<keyword evidence="3" id="KW-1185">Reference proteome</keyword>
<evidence type="ECO:0000256" key="1">
    <source>
        <dbReference type="SAM" id="Phobius"/>
    </source>
</evidence>
<dbReference type="RefSeq" id="WP_376830854.1">
    <property type="nucleotide sequence ID" value="NZ_JBHLWR010000006.1"/>
</dbReference>
<accession>A0ABV7LFP7</accession>
<dbReference type="InterPro" id="IPR021265">
    <property type="entry name" value="DUF2842"/>
</dbReference>
<keyword evidence="1" id="KW-0812">Transmembrane</keyword>
<reference evidence="3" key="1">
    <citation type="journal article" date="2019" name="Int. J. Syst. Evol. Microbiol.">
        <title>The Global Catalogue of Microorganisms (GCM) 10K type strain sequencing project: providing services to taxonomists for standard genome sequencing and annotation.</title>
        <authorList>
            <consortium name="The Broad Institute Genomics Platform"/>
            <consortium name="The Broad Institute Genome Sequencing Center for Infectious Disease"/>
            <person name="Wu L."/>
            <person name="Ma J."/>
        </authorList>
    </citation>
    <scope>NUCLEOTIDE SEQUENCE [LARGE SCALE GENOMIC DNA]</scope>
    <source>
        <strain evidence="3">CCM 7941</strain>
    </source>
</reference>
<comment type="caution">
    <text evidence="2">The sequence shown here is derived from an EMBL/GenBank/DDBJ whole genome shotgun (WGS) entry which is preliminary data.</text>
</comment>
<keyword evidence="1" id="KW-1133">Transmembrane helix</keyword>
<gene>
    <name evidence="2" type="ORF">ACFOEX_08720</name>
</gene>
<name>A0ABV7LFP7_9HYPH</name>
<keyword evidence="1" id="KW-0472">Membrane</keyword>
<feature type="transmembrane region" description="Helical" evidence="1">
    <location>
        <begin position="12"/>
        <end position="30"/>
    </location>
</feature>
<proteinExistence type="predicted"/>
<feature type="transmembrane region" description="Helical" evidence="1">
    <location>
        <begin position="42"/>
        <end position="60"/>
    </location>
</feature>
<evidence type="ECO:0000313" key="3">
    <source>
        <dbReference type="Proteomes" id="UP001595536"/>
    </source>
</evidence>
<organism evidence="2 3">
    <name type="scientific">Camelimonas abortus</name>
    <dbReference type="NCBI Taxonomy" id="1017184"/>
    <lineage>
        <taxon>Bacteria</taxon>
        <taxon>Pseudomonadati</taxon>
        <taxon>Pseudomonadota</taxon>
        <taxon>Alphaproteobacteria</taxon>
        <taxon>Hyphomicrobiales</taxon>
        <taxon>Chelatococcaceae</taxon>
        <taxon>Camelimonas</taxon>
    </lineage>
</organism>
<dbReference type="EMBL" id="JBHRUV010000040">
    <property type="protein sequence ID" value="MFC3266434.1"/>
    <property type="molecule type" value="Genomic_DNA"/>
</dbReference>
<protein>
    <submittedName>
        <fullName evidence="2">DUF2842 domain-containing protein</fullName>
    </submittedName>
</protein>